<evidence type="ECO:0000313" key="6">
    <source>
        <dbReference type="EMBL" id="MDR7192314.1"/>
    </source>
</evidence>
<dbReference type="InterPro" id="IPR045155">
    <property type="entry name" value="Beta-lactam_cat"/>
</dbReference>
<keyword evidence="6" id="KW-0378">Hydrolase</keyword>
<comment type="catalytic activity">
    <reaction evidence="1">
        <text>a beta-lactam + H2O = a substituted beta-amino acid</text>
        <dbReference type="Rhea" id="RHEA:20401"/>
        <dbReference type="ChEBI" id="CHEBI:15377"/>
        <dbReference type="ChEBI" id="CHEBI:35627"/>
        <dbReference type="ChEBI" id="CHEBI:140347"/>
        <dbReference type="EC" id="3.5.2.6"/>
    </reaction>
</comment>
<keyword evidence="7" id="KW-1185">Reference proteome</keyword>
<dbReference type="PANTHER" id="PTHR35333">
    <property type="entry name" value="BETA-LACTAMASE"/>
    <property type="match status" value="1"/>
</dbReference>
<dbReference type="InterPro" id="IPR000871">
    <property type="entry name" value="Beta-lactam_class-A"/>
</dbReference>
<dbReference type="Pfam" id="PF13354">
    <property type="entry name" value="Beta-lactamase2"/>
    <property type="match status" value="1"/>
</dbReference>
<reference evidence="6 7" key="1">
    <citation type="submission" date="2023-07" db="EMBL/GenBank/DDBJ databases">
        <title>Sorghum-associated microbial communities from plants grown in Nebraska, USA.</title>
        <authorList>
            <person name="Schachtman D."/>
        </authorList>
    </citation>
    <scope>NUCLEOTIDE SEQUENCE [LARGE SCALE GENOMIC DNA]</scope>
    <source>
        <strain evidence="6 7">4099</strain>
    </source>
</reference>
<dbReference type="EC" id="3.5.2.6" evidence="3"/>
<dbReference type="RefSeq" id="WP_310233305.1">
    <property type="nucleotide sequence ID" value="NZ_JAVDWO010000003.1"/>
</dbReference>
<dbReference type="EMBL" id="JAVDWO010000003">
    <property type="protein sequence ID" value="MDR7192314.1"/>
    <property type="molecule type" value="Genomic_DNA"/>
</dbReference>
<dbReference type="Gene3D" id="3.40.710.10">
    <property type="entry name" value="DD-peptidase/beta-lactamase superfamily"/>
    <property type="match status" value="1"/>
</dbReference>
<dbReference type="GO" id="GO:0008800">
    <property type="term" value="F:beta-lactamase activity"/>
    <property type="evidence" value="ECO:0007669"/>
    <property type="project" value="UniProtKB-EC"/>
</dbReference>
<protein>
    <recommendedName>
        <fullName evidence="3">beta-lactamase</fullName>
        <ecNumber evidence="3">3.5.2.6</ecNumber>
    </recommendedName>
</protein>
<evidence type="ECO:0000256" key="1">
    <source>
        <dbReference type="ARBA" id="ARBA00001526"/>
    </source>
</evidence>
<dbReference type="PRINTS" id="PR00118">
    <property type="entry name" value="BLACTAMASEA"/>
</dbReference>
<proteinExistence type="inferred from homology"/>
<evidence type="ECO:0000313" key="7">
    <source>
        <dbReference type="Proteomes" id="UP001256588"/>
    </source>
</evidence>
<keyword evidence="4" id="KW-0732">Signal</keyword>
<feature type="signal peptide" evidence="4">
    <location>
        <begin position="1"/>
        <end position="25"/>
    </location>
</feature>
<comment type="caution">
    <text evidence="6">The sequence shown here is derived from an EMBL/GenBank/DDBJ whole genome shotgun (WGS) entry which is preliminary data.</text>
</comment>
<dbReference type="SUPFAM" id="SSF56601">
    <property type="entry name" value="beta-lactamase/transpeptidase-like"/>
    <property type="match status" value="1"/>
</dbReference>
<evidence type="ECO:0000256" key="4">
    <source>
        <dbReference type="SAM" id="SignalP"/>
    </source>
</evidence>
<comment type="similarity">
    <text evidence="2">Belongs to the class-A beta-lactamase family.</text>
</comment>
<feature type="chain" id="PRO_5045291634" description="beta-lactamase" evidence="4">
    <location>
        <begin position="26"/>
        <end position="389"/>
    </location>
</feature>
<name>A0ABU1XU72_9GAMM</name>
<dbReference type="Proteomes" id="UP001256588">
    <property type="component" value="Unassembled WGS sequence"/>
</dbReference>
<feature type="domain" description="Beta-lactamase class A catalytic" evidence="5">
    <location>
        <begin position="78"/>
        <end position="339"/>
    </location>
</feature>
<organism evidence="6 7">
    <name type="scientific">Luteimonas terrae</name>
    <dbReference type="NCBI Taxonomy" id="1530191"/>
    <lineage>
        <taxon>Bacteria</taxon>
        <taxon>Pseudomonadati</taxon>
        <taxon>Pseudomonadota</taxon>
        <taxon>Gammaproteobacteria</taxon>
        <taxon>Lysobacterales</taxon>
        <taxon>Lysobacteraceae</taxon>
        <taxon>Luteimonas</taxon>
    </lineage>
</organism>
<gene>
    <name evidence="6" type="ORF">J2W68_001022</name>
</gene>
<dbReference type="InterPro" id="IPR012338">
    <property type="entry name" value="Beta-lactam/transpept-like"/>
</dbReference>
<evidence type="ECO:0000256" key="3">
    <source>
        <dbReference type="ARBA" id="ARBA00012865"/>
    </source>
</evidence>
<sequence length="389" mass="41557">MLRRLYYVIFAAALALAWPGRPAVAQTPTPAATAPAAGKPAIAKAGLATSPPVADAGWRADLDRRIRAVDARFSGELGVHVQRLDDGAQYGFRADEIWYLASGVKVPIAIAVLREVEQGWLTLDTQVTLLDSDIVDGAGRTNGHRAGDRLTVAWLLDQMIVYSDNTASDLLIRTVGLGQVNRVAAELIARDVRITTLADVRRLAYGMFHPGAAGLRGQDMLALQRAGAGQARVRRLAQLLGVTTDDFLLPDLDSAFESYYATHANSGTLRDFGRMLAALQAGEALEPESTQYLLDVMARVQTGKQRIRAGLPADARFAHKTGTQYRRICDAGIASLPTRDGSAPVHVVIAACARGASTAASERAMRELGAAVTASGVLDPPRLPHLPTR</sequence>
<accession>A0ABU1XU72</accession>
<dbReference type="PANTHER" id="PTHR35333:SF3">
    <property type="entry name" value="BETA-LACTAMASE-TYPE TRANSPEPTIDASE FOLD CONTAINING PROTEIN"/>
    <property type="match status" value="1"/>
</dbReference>
<evidence type="ECO:0000256" key="2">
    <source>
        <dbReference type="ARBA" id="ARBA00009009"/>
    </source>
</evidence>
<evidence type="ECO:0000259" key="5">
    <source>
        <dbReference type="Pfam" id="PF13354"/>
    </source>
</evidence>